<reference evidence="5" key="1">
    <citation type="submission" date="2017-05" db="EMBL/GenBank/DDBJ databases">
        <title>Complete and WGS of Bordetella genogroups.</title>
        <authorList>
            <person name="Spilker T."/>
            <person name="Lipuma J."/>
        </authorList>
    </citation>
    <scope>NUCLEOTIDE SEQUENCE</scope>
    <source>
        <strain evidence="5">AU21707</strain>
    </source>
</reference>
<evidence type="ECO:0000256" key="1">
    <source>
        <dbReference type="ARBA" id="ARBA00022505"/>
    </source>
</evidence>
<dbReference type="InterPro" id="IPR016208">
    <property type="entry name" value="Ald_Oxase/xanthine_DH-like"/>
</dbReference>
<evidence type="ECO:0000256" key="3">
    <source>
        <dbReference type="SAM" id="MobiDB-lite"/>
    </source>
</evidence>
<dbReference type="Pfam" id="PF02738">
    <property type="entry name" value="MoCoBD_1"/>
    <property type="match status" value="1"/>
</dbReference>
<proteinExistence type="predicted"/>
<keyword evidence="2" id="KW-0560">Oxidoreductase</keyword>
<sequence>MTVEHGRSVKPEGVGARVPRKEDARHLHGKGNFVADMAMPGLCEVAFLRSPLAHARIAGARVDDSVAGCVVLRPDMPDCRDIVADSTLPTYQASAQAPLASGKVRFVGEPVAMAFAPTRAEAEDHIELIDVDYEDLPVYADVFSAQAATGDFLHGEWKDNVFVTLTADRDFDTLAAQADVKVSRRMRLARQCMVPMEGKAVLAYWDHQADQLVVYSATQVPHMIRTVLAECLGLEQGRVRVISPDVGGAFGYKCVLQQEELCIAWLAKTYKRPFRFIEDRREHLTAGANSREHHYEMTAYTDRRGKLLALDARITVDGGAYSVWPFTIGLEPGQAVGNLPGPYAFRGYRCVTRAVATNKPGFVPYRGVARTGVCFAIELMMDAIAREVGREPWEVRLDNLVQAEQMPYVNVANKHLDSGDYPASLRKALEMIDAPGVRARQARGEADGRLIGLGVATYTEQAAHGTSVFATWGTPVIPGFDQATARITPDGGLEVRVGVHSHGQGMETTFAQIANEILGIPVARIKVLHGDTGQTPYSTGTYASRSLVMSGGAVSQACKRLLPRVMHIAAHLLQTPEEQLSVGEGRFVVGSAPDRAVSMGDVADAWYLKPQLLPPDVDPLGLEVTVGYKPKVDTGCFTYASQAATVAVDPATGGVEILDYVVVEDCGTMINPMVVEGQTMGGIAQGIGTALYEETPYDANGQPLASTLADYMLPGPTEVPHLRMHHFETPSPHTEFGAKGMGEGGAIAPPAVLFNAVNDALRALGAAELAHTPLTPIRVLQAIAQGSGQAQTSQPKAA</sequence>
<dbReference type="GO" id="GO:0016491">
    <property type="term" value="F:oxidoreductase activity"/>
    <property type="evidence" value="ECO:0007669"/>
    <property type="project" value="UniProtKB-KW"/>
</dbReference>
<dbReference type="InterPro" id="IPR000674">
    <property type="entry name" value="Ald_Oxase/Xan_DH_a/b"/>
</dbReference>
<evidence type="ECO:0000256" key="2">
    <source>
        <dbReference type="ARBA" id="ARBA00023002"/>
    </source>
</evidence>
<accession>A0A261R0Q9</accession>
<keyword evidence="1" id="KW-0500">Molybdenum</keyword>
<dbReference type="InterPro" id="IPR008274">
    <property type="entry name" value="AldOxase/xan_DH_MoCoBD1"/>
</dbReference>
<keyword evidence="6" id="KW-1185">Reference proteome</keyword>
<dbReference type="InterPro" id="IPR046867">
    <property type="entry name" value="AldOxase/xan_DH_MoCoBD2"/>
</dbReference>
<feature type="region of interest" description="Disordered" evidence="3">
    <location>
        <begin position="1"/>
        <end position="20"/>
    </location>
</feature>
<dbReference type="STRING" id="1416803.CAL13_11565"/>
<feature type="domain" description="Aldehyde oxidase/xanthine dehydrogenase a/b hammerhead" evidence="4">
    <location>
        <begin position="28"/>
        <end position="137"/>
    </location>
</feature>
<name>A0A261R0Q9_9BORD</name>
<dbReference type="OrthoDB" id="221297at2"/>
<dbReference type="SMART" id="SM01008">
    <property type="entry name" value="Ald_Xan_dh_C"/>
    <property type="match status" value="1"/>
</dbReference>
<dbReference type="PANTHER" id="PTHR11908:SF132">
    <property type="entry name" value="ALDEHYDE OXIDASE 1-RELATED"/>
    <property type="match status" value="1"/>
</dbReference>
<dbReference type="PANTHER" id="PTHR11908">
    <property type="entry name" value="XANTHINE DEHYDROGENASE"/>
    <property type="match status" value="1"/>
</dbReference>
<dbReference type="Pfam" id="PF20256">
    <property type="entry name" value="MoCoBD_2"/>
    <property type="match status" value="1"/>
</dbReference>
<gene>
    <name evidence="5" type="ORF">CAL26_12795</name>
</gene>
<dbReference type="EMBL" id="NEVJ01000003">
    <property type="protein sequence ID" value="OZI18589.1"/>
    <property type="molecule type" value="Genomic_DNA"/>
</dbReference>
<dbReference type="GO" id="GO:0005506">
    <property type="term" value="F:iron ion binding"/>
    <property type="evidence" value="ECO:0007669"/>
    <property type="project" value="InterPro"/>
</dbReference>
<dbReference type="SUPFAM" id="SSF56003">
    <property type="entry name" value="Molybdenum cofactor-binding domain"/>
    <property type="match status" value="1"/>
</dbReference>
<protein>
    <submittedName>
        <fullName evidence="5">Carbon monoxide dehydrogenase</fullName>
    </submittedName>
</protein>
<dbReference type="Proteomes" id="UP000216857">
    <property type="component" value="Unassembled WGS sequence"/>
</dbReference>
<dbReference type="RefSeq" id="WP_094847274.1">
    <property type="nucleotide sequence ID" value="NZ_NEVJ01000003.1"/>
</dbReference>
<comment type="caution">
    <text evidence="5">The sequence shown here is derived from an EMBL/GenBank/DDBJ whole genome shotgun (WGS) entry which is preliminary data.</text>
</comment>
<feature type="compositionally biased region" description="Basic and acidic residues" evidence="3">
    <location>
        <begin position="1"/>
        <end position="10"/>
    </location>
</feature>
<dbReference type="Gene3D" id="3.90.1170.50">
    <property type="entry name" value="Aldehyde oxidase/xanthine dehydrogenase, a/b hammerhead"/>
    <property type="match status" value="1"/>
</dbReference>
<dbReference type="Gene3D" id="3.30.365.10">
    <property type="entry name" value="Aldehyde oxidase/xanthine dehydrogenase, molybdopterin binding domain"/>
    <property type="match status" value="4"/>
</dbReference>
<evidence type="ECO:0000259" key="4">
    <source>
        <dbReference type="SMART" id="SM01008"/>
    </source>
</evidence>
<organism evidence="5 6">
    <name type="scientific">Bordetella genomosp. 9</name>
    <dbReference type="NCBI Taxonomy" id="1416803"/>
    <lineage>
        <taxon>Bacteria</taxon>
        <taxon>Pseudomonadati</taxon>
        <taxon>Pseudomonadota</taxon>
        <taxon>Betaproteobacteria</taxon>
        <taxon>Burkholderiales</taxon>
        <taxon>Alcaligenaceae</taxon>
        <taxon>Bordetella</taxon>
    </lineage>
</organism>
<evidence type="ECO:0000313" key="6">
    <source>
        <dbReference type="Proteomes" id="UP000216857"/>
    </source>
</evidence>
<dbReference type="InterPro" id="IPR036856">
    <property type="entry name" value="Ald_Oxase/Xan_DH_a/b_sf"/>
</dbReference>
<dbReference type="InterPro" id="IPR037165">
    <property type="entry name" value="AldOxase/xan_DH_Mopterin-bd_sf"/>
</dbReference>
<evidence type="ECO:0000313" key="5">
    <source>
        <dbReference type="EMBL" id="OZI18589.1"/>
    </source>
</evidence>
<dbReference type="SUPFAM" id="SSF54665">
    <property type="entry name" value="CO dehydrogenase molybdoprotein N-domain-like"/>
    <property type="match status" value="1"/>
</dbReference>
<dbReference type="Pfam" id="PF01315">
    <property type="entry name" value="Ald_Xan_dh_C"/>
    <property type="match status" value="1"/>
</dbReference>
<dbReference type="AlphaFoldDB" id="A0A261R0Q9"/>